<feature type="chain" id="PRO_5047104814" evidence="1">
    <location>
        <begin position="24"/>
        <end position="354"/>
    </location>
</feature>
<organism evidence="3 4">
    <name type="scientific">Microtetraspora glauca</name>
    <dbReference type="NCBI Taxonomy" id="1996"/>
    <lineage>
        <taxon>Bacteria</taxon>
        <taxon>Bacillati</taxon>
        <taxon>Actinomycetota</taxon>
        <taxon>Actinomycetes</taxon>
        <taxon>Streptosporangiales</taxon>
        <taxon>Streptosporangiaceae</taxon>
        <taxon>Microtetraspora</taxon>
    </lineage>
</organism>
<dbReference type="PANTHER" id="PTHR46825">
    <property type="entry name" value="D-ALANYL-D-ALANINE-CARBOXYPEPTIDASE/ENDOPEPTIDASE AMPH"/>
    <property type="match status" value="1"/>
</dbReference>
<evidence type="ECO:0000256" key="1">
    <source>
        <dbReference type="SAM" id="SignalP"/>
    </source>
</evidence>
<dbReference type="EMBL" id="JBFALK010000018">
    <property type="protein sequence ID" value="MEV0972712.1"/>
    <property type="molecule type" value="Genomic_DNA"/>
</dbReference>
<comment type="caution">
    <text evidence="3">The sequence shown here is derived from an EMBL/GenBank/DDBJ whole genome shotgun (WGS) entry which is preliminary data.</text>
</comment>
<dbReference type="InterPro" id="IPR001466">
    <property type="entry name" value="Beta-lactam-related"/>
</dbReference>
<keyword evidence="3" id="KW-0378">Hydrolase</keyword>
<evidence type="ECO:0000259" key="2">
    <source>
        <dbReference type="Pfam" id="PF00144"/>
    </source>
</evidence>
<protein>
    <submittedName>
        <fullName evidence="3">Serine hydrolase domain-containing protein</fullName>
        <ecNumber evidence="3">3.1.1.103</ecNumber>
    </submittedName>
</protein>
<dbReference type="EC" id="3.1.1.103" evidence="3"/>
<accession>A0ABV3GMG5</accession>
<gene>
    <name evidence="3" type="ORF">AB0I59_29255</name>
</gene>
<dbReference type="PANTHER" id="PTHR46825:SF7">
    <property type="entry name" value="D-ALANYL-D-ALANINE CARBOXYPEPTIDASE"/>
    <property type="match status" value="1"/>
</dbReference>
<dbReference type="Pfam" id="PF00144">
    <property type="entry name" value="Beta-lactamase"/>
    <property type="match status" value="1"/>
</dbReference>
<dbReference type="InterPro" id="IPR012338">
    <property type="entry name" value="Beta-lactam/transpept-like"/>
</dbReference>
<evidence type="ECO:0000313" key="4">
    <source>
        <dbReference type="Proteomes" id="UP001551675"/>
    </source>
</evidence>
<dbReference type="InterPro" id="IPR050491">
    <property type="entry name" value="AmpC-like"/>
</dbReference>
<reference evidence="3 4" key="1">
    <citation type="submission" date="2024-06" db="EMBL/GenBank/DDBJ databases">
        <title>The Natural Products Discovery Center: Release of the First 8490 Sequenced Strains for Exploring Actinobacteria Biosynthetic Diversity.</title>
        <authorList>
            <person name="Kalkreuter E."/>
            <person name="Kautsar S.A."/>
            <person name="Yang D."/>
            <person name="Bader C.D."/>
            <person name="Teijaro C.N."/>
            <person name="Fluegel L."/>
            <person name="Davis C.M."/>
            <person name="Simpson J.R."/>
            <person name="Lauterbach L."/>
            <person name="Steele A.D."/>
            <person name="Gui C."/>
            <person name="Meng S."/>
            <person name="Li G."/>
            <person name="Viehrig K."/>
            <person name="Ye F."/>
            <person name="Su P."/>
            <person name="Kiefer A.F."/>
            <person name="Nichols A."/>
            <person name="Cepeda A.J."/>
            <person name="Yan W."/>
            <person name="Fan B."/>
            <person name="Jiang Y."/>
            <person name="Adhikari A."/>
            <person name="Zheng C.-J."/>
            <person name="Schuster L."/>
            <person name="Cowan T.M."/>
            <person name="Smanski M.J."/>
            <person name="Chevrette M.G."/>
            <person name="De Carvalho L.P.S."/>
            <person name="Shen B."/>
        </authorList>
    </citation>
    <scope>NUCLEOTIDE SEQUENCE [LARGE SCALE GENOMIC DNA]</scope>
    <source>
        <strain evidence="3 4">NPDC050100</strain>
    </source>
</reference>
<dbReference type="SUPFAM" id="SSF56601">
    <property type="entry name" value="beta-lactamase/transpeptidase-like"/>
    <property type="match status" value="1"/>
</dbReference>
<dbReference type="GO" id="GO:0016787">
    <property type="term" value="F:hydrolase activity"/>
    <property type="evidence" value="ECO:0007669"/>
    <property type="project" value="UniProtKB-KW"/>
</dbReference>
<feature type="signal peptide" evidence="1">
    <location>
        <begin position="1"/>
        <end position="23"/>
    </location>
</feature>
<evidence type="ECO:0000313" key="3">
    <source>
        <dbReference type="EMBL" id="MEV0972712.1"/>
    </source>
</evidence>
<dbReference type="Proteomes" id="UP001551675">
    <property type="component" value="Unassembled WGS sequence"/>
</dbReference>
<name>A0ABV3GMG5_MICGL</name>
<keyword evidence="4" id="KW-1185">Reference proteome</keyword>
<keyword evidence="1" id="KW-0732">Signal</keyword>
<dbReference type="Gene3D" id="3.40.710.10">
    <property type="entry name" value="DD-peptidase/beta-lactamase superfamily"/>
    <property type="match status" value="1"/>
</dbReference>
<proteinExistence type="predicted"/>
<sequence length="354" mass="37927">MRKLLAAAAAAAVLLGAASPALAAATAPPLTLQQQLTRLTTQDGLAGVVVSVREPNGRVTTWTSGTAERGTGTPMVGADAHFRIASVTKPVIAATVMRLVDQGKIDLDALIEQYAPGLLDGRQITVRQLLRQTSGLPEYWHLVDPANPGGDADFLRLALDAEPVGAPGEKWFYSNTNYLVAGMLIETVTGKDFRTVTRQGVLRPLTHTYWPRKGEMGIRGAHAHTYGIDPFNPKAQDKLVDTTQEPGYLFGASGGLISTPDDLNRFWQALPNSTITKMLDGAVAAYDPPRSRYGLGLYSYPLTCGSAWMHDGGLPGTRVLSGRNRAGRAVTLYVTGTPKDDKHIFQAFDTAICS</sequence>
<feature type="domain" description="Beta-lactamase-related" evidence="2">
    <location>
        <begin position="34"/>
        <end position="341"/>
    </location>
</feature>
<dbReference type="RefSeq" id="WP_358138038.1">
    <property type="nucleotide sequence ID" value="NZ_JBFALK010000018.1"/>
</dbReference>